<sequence length="66" mass="7522">MNDSDIDRDSDNDRDGDIATILQYLIRSGQVRIIAATSPHLYHETTDDEFSTNRAPPKGTFNKHFK</sequence>
<dbReference type="EMBL" id="BPLR01006970">
    <property type="protein sequence ID" value="GIY13644.1"/>
    <property type="molecule type" value="Genomic_DNA"/>
</dbReference>
<gene>
    <name evidence="2" type="ORF">CEXT_754141</name>
</gene>
<accession>A0AAV4QZ77</accession>
<protein>
    <submittedName>
        <fullName evidence="2">Uncharacterized protein</fullName>
    </submittedName>
</protein>
<keyword evidence="3" id="KW-1185">Reference proteome</keyword>
<reference evidence="2 3" key="1">
    <citation type="submission" date="2021-06" db="EMBL/GenBank/DDBJ databases">
        <title>Caerostris extrusa draft genome.</title>
        <authorList>
            <person name="Kono N."/>
            <person name="Arakawa K."/>
        </authorList>
    </citation>
    <scope>NUCLEOTIDE SEQUENCE [LARGE SCALE GENOMIC DNA]</scope>
</reference>
<evidence type="ECO:0000313" key="2">
    <source>
        <dbReference type="EMBL" id="GIY13644.1"/>
    </source>
</evidence>
<dbReference type="Proteomes" id="UP001054945">
    <property type="component" value="Unassembled WGS sequence"/>
</dbReference>
<evidence type="ECO:0000313" key="3">
    <source>
        <dbReference type="Proteomes" id="UP001054945"/>
    </source>
</evidence>
<proteinExistence type="predicted"/>
<comment type="caution">
    <text evidence="2">The sequence shown here is derived from an EMBL/GenBank/DDBJ whole genome shotgun (WGS) entry which is preliminary data.</text>
</comment>
<dbReference type="AlphaFoldDB" id="A0AAV4QZ77"/>
<feature type="region of interest" description="Disordered" evidence="1">
    <location>
        <begin position="45"/>
        <end position="66"/>
    </location>
</feature>
<evidence type="ECO:0000256" key="1">
    <source>
        <dbReference type="SAM" id="MobiDB-lite"/>
    </source>
</evidence>
<name>A0AAV4QZ77_CAEEX</name>
<organism evidence="2 3">
    <name type="scientific">Caerostris extrusa</name>
    <name type="common">Bark spider</name>
    <name type="synonym">Caerostris bankana</name>
    <dbReference type="NCBI Taxonomy" id="172846"/>
    <lineage>
        <taxon>Eukaryota</taxon>
        <taxon>Metazoa</taxon>
        <taxon>Ecdysozoa</taxon>
        <taxon>Arthropoda</taxon>
        <taxon>Chelicerata</taxon>
        <taxon>Arachnida</taxon>
        <taxon>Araneae</taxon>
        <taxon>Araneomorphae</taxon>
        <taxon>Entelegynae</taxon>
        <taxon>Araneoidea</taxon>
        <taxon>Araneidae</taxon>
        <taxon>Caerostris</taxon>
    </lineage>
</organism>